<evidence type="ECO:0000313" key="1">
    <source>
        <dbReference type="EMBL" id="MBS2548270.1"/>
    </source>
</evidence>
<protein>
    <submittedName>
        <fullName evidence="1">Uncharacterized protein</fullName>
    </submittedName>
</protein>
<name>A0ABS5KQF0_9ACTN</name>
<comment type="caution">
    <text evidence="1">The sequence shown here is derived from an EMBL/GenBank/DDBJ whole genome shotgun (WGS) entry which is preliminary data.</text>
</comment>
<evidence type="ECO:0000313" key="2">
    <source>
        <dbReference type="Proteomes" id="UP000730482"/>
    </source>
</evidence>
<gene>
    <name evidence="1" type="ORF">KGQ19_15500</name>
</gene>
<dbReference type="Proteomes" id="UP000730482">
    <property type="component" value="Unassembled WGS sequence"/>
</dbReference>
<dbReference type="RefSeq" id="WP_212009841.1">
    <property type="nucleotide sequence ID" value="NZ_JAAFYZ010000045.1"/>
</dbReference>
<dbReference type="PROSITE" id="PS51257">
    <property type="entry name" value="PROKAR_LIPOPROTEIN"/>
    <property type="match status" value="1"/>
</dbReference>
<reference evidence="1 2" key="1">
    <citation type="submission" date="2020-02" db="EMBL/GenBank/DDBJ databases">
        <title>Acidophilic actinobacteria isolated from forest soil.</title>
        <authorList>
            <person name="Golinska P."/>
        </authorList>
    </citation>
    <scope>NUCLEOTIDE SEQUENCE [LARGE SCALE GENOMIC DNA]</scope>
    <source>
        <strain evidence="1 2">NL8</strain>
    </source>
</reference>
<accession>A0ABS5KQF0</accession>
<dbReference type="EMBL" id="JAAFYZ010000045">
    <property type="protein sequence ID" value="MBS2548270.1"/>
    <property type="molecule type" value="Genomic_DNA"/>
</dbReference>
<proteinExistence type="predicted"/>
<sequence>MRGFAPMANAANRGMGVETPTLSVAVTGCLNTILAADEHRASCAERGANDRFRHSALSERTVLNEGWTFAPLEQRGAGLWDPTQSPSNDSDYSTPVATAALEMANRRIQP</sequence>
<organism evidence="1 2">
    <name type="scientific">Catenulispora pinistramenti</name>
    <dbReference type="NCBI Taxonomy" id="2705254"/>
    <lineage>
        <taxon>Bacteria</taxon>
        <taxon>Bacillati</taxon>
        <taxon>Actinomycetota</taxon>
        <taxon>Actinomycetes</taxon>
        <taxon>Catenulisporales</taxon>
        <taxon>Catenulisporaceae</taxon>
        <taxon>Catenulispora</taxon>
    </lineage>
</organism>
<keyword evidence="2" id="KW-1185">Reference proteome</keyword>